<dbReference type="PANTHER" id="PTHR34203:SF15">
    <property type="entry name" value="SLL1173 PROTEIN"/>
    <property type="match status" value="1"/>
</dbReference>
<dbReference type="InterPro" id="IPR029063">
    <property type="entry name" value="SAM-dependent_MTases_sf"/>
</dbReference>
<name>A0ABX1EVV8_9PROT</name>
<dbReference type="EMBL" id="JAAVTX010000001">
    <property type="protein sequence ID" value="NKE43385.1"/>
    <property type="molecule type" value="Genomic_DNA"/>
</dbReference>
<keyword evidence="2" id="KW-0489">Methyltransferase</keyword>
<reference evidence="2 3" key="1">
    <citation type="submission" date="2020-03" db="EMBL/GenBank/DDBJ databases">
        <title>Roseomonas selenitidurans sp. nov. isolated from soil.</title>
        <authorList>
            <person name="Liu H."/>
        </authorList>
    </citation>
    <scope>NUCLEOTIDE SEQUENCE [LARGE SCALE GENOMIC DNA]</scope>
    <source>
        <strain evidence="2 3">JCM 15073</strain>
    </source>
</reference>
<dbReference type="InterPro" id="IPR052514">
    <property type="entry name" value="SAM-dependent_MTase"/>
</dbReference>
<dbReference type="Proteomes" id="UP000765160">
    <property type="component" value="Unassembled WGS sequence"/>
</dbReference>
<dbReference type="Pfam" id="PF05050">
    <property type="entry name" value="Methyltransf_21"/>
    <property type="match status" value="1"/>
</dbReference>
<keyword evidence="3" id="KW-1185">Reference proteome</keyword>
<evidence type="ECO:0000313" key="3">
    <source>
        <dbReference type="Proteomes" id="UP000765160"/>
    </source>
</evidence>
<proteinExistence type="predicted"/>
<feature type="domain" description="Methyltransferase FkbM" evidence="1">
    <location>
        <begin position="40"/>
        <end position="191"/>
    </location>
</feature>
<accession>A0ABX1EVV8</accession>
<dbReference type="GO" id="GO:0008168">
    <property type="term" value="F:methyltransferase activity"/>
    <property type="evidence" value="ECO:0007669"/>
    <property type="project" value="UniProtKB-KW"/>
</dbReference>
<evidence type="ECO:0000259" key="1">
    <source>
        <dbReference type="Pfam" id="PF05050"/>
    </source>
</evidence>
<dbReference type="NCBIfam" id="TIGR01444">
    <property type="entry name" value="fkbM_fam"/>
    <property type="match status" value="1"/>
</dbReference>
<dbReference type="Gene3D" id="3.40.50.150">
    <property type="entry name" value="Vaccinia Virus protein VP39"/>
    <property type="match status" value="1"/>
</dbReference>
<dbReference type="PANTHER" id="PTHR34203">
    <property type="entry name" value="METHYLTRANSFERASE, FKBM FAMILY PROTEIN"/>
    <property type="match status" value="1"/>
</dbReference>
<protein>
    <submittedName>
        <fullName evidence="2">FkbM family methyltransferase</fullName>
    </submittedName>
</protein>
<dbReference type="InterPro" id="IPR006342">
    <property type="entry name" value="FkbM_mtfrase"/>
</dbReference>
<keyword evidence="2" id="KW-0808">Transferase</keyword>
<dbReference type="RefSeq" id="WP_168046329.1">
    <property type="nucleotide sequence ID" value="NZ_JAATJR010000001.1"/>
</dbReference>
<comment type="caution">
    <text evidence="2">The sequence shown here is derived from an EMBL/GenBank/DDBJ whole genome shotgun (WGS) entry which is preliminary data.</text>
</comment>
<dbReference type="GO" id="GO:0032259">
    <property type="term" value="P:methylation"/>
    <property type="evidence" value="ECO:0007669"/>
    <property type="project" value="UniProtKB-KW"/>
</dbReference>
<gene>
    <name evidence="2" type="ORF">HB662_01245</name>
</gene>
<dbReference type="SUPFAM" id="SSF53335">
    <property type="entry name" value="S-adenosyl-L-methionine-dependent methyltransferases"/>
    <property type="match status" value="1"/>
</dbReference>
<evidence type="ECO:0000313" key="2">
    <source>
        <dbReference type="EMBL" id="NKE43385.1"/>
    </source>
</evidence>
<sequence length="204" mass="21571">MIRAPDWCRHWQLAALCNQGPGWLYEAALARVSARGVAVDGGAHIGTWSLPMAADFAQVLAFEPCAENRSCLADNLAGCPNVTIHAAALGAADGQAHMALCPEAGANSGQQMITAEGLPVPMRALDSLRLPALDLLKLDLEGYELPALIGARETIRRCRPVVVIEEAGWAASHGLPDLGARAFLIGLGYRLAERSNTDSILIPT</sequence>
<organism evidence="2 3">
    <name type="scientific">Falsiroseomonas frigidaquae</name>
    <dbReference type="NCBI Taxonomy" id="487318"/>
    <lineage>
        <taxon>Bacteria</taxon>
        <taxon>Pseudomonadati</taxon>
        <taxon>Pseudomonadota</taxon>
        <taxon>Alphaproteobacteria</taxon>
        <taxon>Acetobacterales</taxon>
        <taxon>Roseomonadaceae</taxon>
        <taxon>Falsiroseomonas</taxon>
    </lineage>
</organism>